<sequence>MKEFLTDMEELAMKYQKAETSWELYCLEHSARCETGPGKYVPMTVFVELEPTVVDDVRTGPDRQLMICNEKLS</sequence>
<organism evidence="1 2">
    <name type="scientific">Bugula neritina</name>
    <name type="common">Brown bryozoan</name>
    <name type="synonym">Sertularia neritina</name>
    <dbReference type="NCBI Taxonomy" id="10212"/>
    <lineage>
        <taxon>Eukaryota</taxon>
        <taxon>Metazoa</taxon>
        <taxon>Spiralia</taxon>
        <taxon>Lophotrochozoa</taxon>
        <taxon>Bryozoa</taxon>
        <taxon>Gymnolaemata</taxon>
        <taxon>Cheilostomatida</taxon>
        <taxon>Flustrina</taxon>
        <taxon>Buguloidea</taxon>
        <taxon>Bugulidae</taxon>
        <taxon>Bugula</taxon>
    </lineage>
</organism>
<evidence type="ECO:0000313" key="1">
    <source>
        <dbReference type="EMBL" id="KAF6032263.1"/>
    </source>
</evidence>
<dbReference type="AlphaFoldDB" id="A0A7J7K259"/>
<dbReference type="Proteomes" id="UP000593567">
    <property type="component" value="Unassembled WGS sequence"/>
</dbReference>
<dbReference type="SUPFAM" id="SSF52490">
    <property type="entry name" value="Tubulin nucleotide-binding domain-like"/>
    <property type="match status" value="1"/>
</dbReference>
<protein>
    <submittedName>
        <fullName evidence="1">Uncharacterized protein</fullName>
    </submittedName>
</protein>
<evidence type="ECO:0000313" key="2">
    <source>
        <dbReference type="Proteomes" id="UP000593567"/>
    </source>
</evidence>
<dbReference type="EMBL" id="VXIV02001521">
    <property type="protein sequence ID" value="KAF6032263.1"/>
    <property type="molecule type" value="Genomic_DNA"/>
</dbReference>
<proteinExistence type="predicted"/>
<dbReference type="InterPro" id="IPR036525">
    <property type="entry name" value="Tubulin/FtsZ_GTPase_sf"/>
</dbReference>
<gene>
    <name evidence="1" type="ORF">EB796_009424</name>
</gene>
<reference evidence="1" key="1">
    <citation type="submission" date="2020-06" db="EMBL/GenBank/DDBJ databases">
        <title>Draft genome of Bugula neritina, a colonial animal packing powerful symbionts and potential medicines.</title>
        <authorList>
            <person name="Rayko M."/>
        </authorList>
    </citation>
    <scope>NUCLEOTIDE SEQUENCE [LARGE SCALE GENOMIC DNA]</scope>
    <source>
        <strain evidence="1">Kwan_BN1</strain>
    </source>
</reference>
<dbReference type="OrthoDB" id="6049624at2759"/>
<keyword evidence="2" id="KW-1185">Reference proteome</keyword>
<dbReference type="Gene3D" id="3.40.50.1440">
    <property type="entry name" value="Tubulin/FtsZ, GTPase domain"/>
    <property type="match status" value="1"/>
</dbReference>
<accession>A0A7J7K259</accession>
<comment type="caution">
    <text evidence="1">The sequence shown here is derived from an EMBL/GenBank/DDBJ whole genome shotgun (WGS) entry which is preliminary data.</text>
</comment>
<name>A0A7J7K259_BUGNE</name>